<dbReference type="VEuPathDB" id="VectorBase:AFUN021158"/>
<protein>
    <submittedName>
        <fullName evidence="1">Uncharacterized protein</fullName>
    </submittedName>
</protein>
<sequence length="497" mass="56100">MADENELKELINQAITCEHPHVYGTVNLNRLREVLCLLVSVRKPYEGSFIGKNQSLDEENVPFEEIDREVSKDEVTCNSLQDVSNTLSSPAQELNENEAVDQINTRYLSPSTEDVEQLCTLLSLQNVSLELEEVRRKVNEINERICTMELNQPPAKWQCTCNCGVIENDASSSKSNASHADGIFHSKPSSQTNVSELIFDVERDEPLNVSDDLQTTCEVVPSEAAQGNSIFKSASVQSASSASKDFKNNKPAPTNVIVFVEHDNGGVGGLHVDEESALPILSHNTELKEKMEDAMVEERVFPKFDELMATVDGLVEREKMFFERLNTIEKLMSTYIDELYSRLQDEKYVPPAGGFDDMNLVQNLQQESSKPNVAHQRIIDTENLLETNIRFIIEELQNEIWSLKKAFNRLNIAAGGMTDVETKTHVQCISCNCAVAMNIHEERIPTPVPFHVSRCTKPMLRQQLDWLKKEMKYSGVAPVSMQPYYQLLQKNKLLSPK</sequence>
<organism evidence="1">
    <name type="scientific">Anopheles funestus</name>
    <name type="common">African malaria mosquito</name>
    <dbReference type="NCBI Taxonomy" id="62324"/>
    <lineage>
        <taxon>Eukaryota</taxon>
        <taxon>Metazoa</taxon>
        <taxon>Ecdysozoa</taxon>
        <taxon>Arthropoda</taxon>
        <taxon>Hexapoda</taxon>
        <taxon>Insecta</taxon>
        <taxon>Pterygota</taxon>
        <taxon>Neoptera</taxon>
        <taxon>Endopterygota</taxon>
        <taxon>Diptera</taxon>
        <taxon>Nematocera</taxon>
        <taxon>Culicoidea</taxon>
        <taxon>Culicidae</taxon>
        <taxon>Anophelinae</taxon>
        <taxon>Anopheles</taxon>
    </lineage>
</organism>
<reference evidence="1" key="1">
    <citation type="submission" date="2020-05" db="UniProtKB">
        <authorList>
            <consortium name="EnsemblMetazoa"/>
        </authorList>
    </citation>
    <scope>IDENTIFICATION</scope>
    <source>
        <strain evidence="1">FUMOZ</strain>
    </source>
</reference>
<dbReference type="EnsemblMetazoa" id="AFUN021158-RA">
    <property type="protein sequence ID" value="AFUN021158-PA"/>
    <property type="gene ID" value="AFUN021158"/>
</dbReference>
<dbReference type="VEuPathDB" id="VectorBase:AFUN2_007060"/>
<dbReference type="AlphaFoldDB" id="A0A4Y0BMK6"/>
<evidence type="ECO:0000313" key="1">
    <source>
        <dbReference type="EnsemblMetazoa" id="AFUN021158-PA"/>
    </source>
</evidence>
<proteinExistence type="predicted"/>
<accession>A0A4Y0BMK6</accession>
<name>A0A4Y0BMK6_ANOFN</name>